<dbReference type="Proteomes" id="UP001325479">
    <property type="component" value="Chromosome"/>
</dbReference>
<evidence type="ECO:0000256" key="2">
    <source>
        <dbReference type="ARBA" id="ARBA00022676"/>
    </source>
</evidence>
<comment type="similarity">
    <text evidence="1">Belongs to the glycosyltransferase 2 family.</text>
</comment>
<reference evidence="5 6" key="1">
    <citation type="submission" date="2023-12" db="EMBL/GenBank/DDBJ databases">
        <title>Genome sequencing and assembly of bacterial species from a model synthetic community.</title>
        <authorList>
            <person name="Hogle S.L."/>
        </authorList>
    </citation>
    <scope>NUCLEOTIDE SEQUENCE [LARGE SCALE GENOMIC DNA]</scope>
    <source>
        <strain evidence="5 6">HAMBI 2494</strain>
    </source>
</reference>
<dbReference type="PANTHER" id="PTHR43685">
    <property type="entry name" value="GLYCOSYLTRANSFERASE"/>
    <property type="match status" value="1"/>
</dbReference>
<evidence type="ECO:0000256" key="1">
    <source>
        <dbReference type="ARBA" id="ARBA00006739"/>
    </source>
</evidence>
<evidence type="ECO:0000313" key="5">
    <source>
        <dbReference type="EMBL" id="WQD80308.1"/>
    </source>
</evidence>
<gene>
    <name evidence="5" type="ORF">U0042_11840</name>
</gene>
<dbReference type="EMBL" id="CP139965">
    <property type="protein sequence ID" value="WQD80308.1"/>
    <property type="molecule type" value="Genomic_DNA"/>
</dbReference>
<organism evidence="5 6">
    <name type="scientific">Paraburkholderia kururiensis</name>
    <dbReference type="NCBI Taxonomy" id="984307"/>
    <lineage>
        <taxon>Bacteria</taxon>
        <taxon>Pseudomonadati</taxon>
        <taxon>Pseudomonadota</taxon>
        <taxon>Betaproteobacteria</taxon>
        <taxon>Burkholderiales</taxon>
        <taxon>Burkholderiaceae</taxon>
        <taxon>Paraburkholderia</taxon>
    </lineage>
</organism>
<feature type="domain" description="Glycosyltransferase 2-like" evidence="4">
    <location>
        <begin position="18"/>
        <end position="138"/>
    </location>
</feature>
<evidence type="ECO:0000259" key="4">
    <source>
        <dbReference type="Pfam" id="PF00535"/>
    </source>
</evidence>
<name>A0ABZ0WSC5_9BURK</name>
<dbReference type="RefSeq" id="WP_114814627.1">
    <property type="nucleotide sequence ID" value="NZ_CP139965.1"/>
</dbReference>
<dbReference type="PANTHER" id="PTHR43685:SF5">
    <property type="entry name" value="GLYCOSYLTRANSFERASE EPSE-RELATED"/>
    <property type="match status" value="1"/>
</dbReference>
<evidence type="ECO:0000256" key="3">
    <source>
        <dbReference type="ARBA" id="ARBA00022679"/>
    </source>
</evidence>
<proteinExistence type="inferred from homology"/>
<keyword evidence="3 5" id="KW-0808">Transferase</keyword>
<evidence type="ECO:0000313" key="6">
    <source>
        <dbReference type="Proteomes" id="UP001325479"/>
    </source>
</evidence>
<protein>
    <submittedName>
        <fullName evidence="5">Glycosyltransferase</fullName>
        <ecNumber evidence="5">2.4.-.-</ecNumber>
    </submittedName>
</protein>
<dbReference type="InterPro" id="IPR050834">
    <property type="entry name" value="Glycosyltransf_2"/>
</dbReference>
<sequence length="369" mass="40447">MTRDTKTAGRARTLPAISIALATCNGARYLPEQLASLASQRWLPYELVVTDDGSTDGTPELVEIFAQHAPFPVRLYRNAARLGYAENFLLAASHCRGDWIAFCDQDDVWRADKLERVAAAAAEPGVTLVAHRVCTVDQNLQPLAGDTLHTWVRKRGSGPGRVAPFGFFAGMKICFDAALLPLLLERPRLPNFPGEHTEVAHDEWASLLGDVTGTVRVVEAPLVAYRQHGKNACGAPQAGSRGARARVAASGAAAYRERAAIASQYRDGLAQLAQRTQTRFAPQLLEASRRYEAVGAYLLARASLYESRSAWRLTVQFVSMCMHWRYRYNPLRPGVQACAKDFVRVARAWLRGRRTPTVPVAGTAEGPHG</sequence>
<dbReference type="EC" id="2.4.-.-" evidence="5"/>
<keyword evidence="6" id="KW-1185">Reference proteome</keyword>
<dbReference type="InterPro" id="IPR001173">
    <property type="entry name" value="Glyco_trans_2-like"/>
</dbReference>
<dbReference type="Gene3D" id="3.90.550.10">
    <property type="entry name" value="Spore Coat Polysaccharide Biosynthesis Protein SpsA, Chain A"/>
    <property type="match status" value="1"/>
</dbReference>
<dbReference type="InterPro" id="IPR029044">
    <property type="entry name" value="Nucleotide-diphossugar_trans"/>
</dbReference>
<accession>A0ABZ0WSC5</accession>
<dbReference type="SUPFAM" id="SSF53448">
    <property type="entry name" value="Nucleotide-diphospho-sugar transferases"/>
    <property type="match status" value="1"/>
</dbReference>
<keyword evidence="2 5" id="KW-0328">Glycosyltransferase</keyword>
<dbReference type="GO" id="GO:0016757">
    <property type="term" value="F:glycosyltransferase activity"/>
    <property type="evidence" value="ECO:0007669"/>
    <property type="project" value="UniProtKB-KW"/>
</dbReference>
<dbReference type="Pfam" id="PF00535">
    <property type="entry name" value="Glycos_transf_2"/>
    <property type="match status" value="1"/>
</dbReference>